<sequence>MQRSRAQTRFKISTKSRLSVRDITSQVHAAVPENMTGMATVFVEHTTAAVTVNECEKRLQSDFETALDGVINNTGWQHDELDGNADSHIRAMLIGASETIPIDSGELATGTWQSVLLIECDGPRTRTVSVTITPVANDQSSSMT</sequence>
<dbReference type="NCBIfam" id="TIGR00149">
    <property type="entry name" value="TIGR00149_YjbQ"/>
    <property type="match status" value="1"/>
</dbReference>
<dbReference type="Gene3D" id="2.60.120.460">
    <property type="entry name" value="YjbQ-like"/>
    <property type="match status" value="1"/>
</dbReference>
<dbReference type="PIRSF" id="PIRSF004681">
    <property type="entry name" value="UCP004681"/>
    <property type="match status" value="1"/>
</dbReference>
<dbReference type="STRING" id="1238424.J07HQW1_00707"/>
<dbReference type="Proteomes" id="UP000030649">
    <property type="component" value="Unassembled WGS sequence"/>
</dbReference>
<organism evidence="2 3">
    <name type="scientific">Haloquadratum walsbyi J07HQW1</name>
    <dbReference type="NCBI Taxonomy" id="1238424"/>
    <lineage>
        <taxon>Archaea</taxon>
        <taxon>Methanobacteriati</taxon>
        <taxon>Methanobacteriota</taxon>
        <taxon>Stenosarchaea group</taxon>
        <taxon>Halobacteria</taxon>
        <taxon>Halobacteriales</taxon>
        <taxon>Haloferacaceae</taxon>
        <taxon>Haloquadratum</taxon>
    </lineage>
</organism>
<accession>U1N2E7</accession>
<dbReference type="EMBL" id="KE356560">
    <property type="protein sequence ID" value="ERG90680.1"/>
    <property type="molecule type" value="Genomic_DNA"/>
</dbReference>
<evidence type="ECO:0000256" key="1">
    <source>
        <dbReference type="ARBA" id="ARBA00005534"/>
    </source>
</evidence>
<dbReference type="SUPFAM" id="SSF111038">
    <property type="entry name" value="YjbQ-like"/>
    <property type="match status" value="1"/>
</dbReference>
<dbReference type="InterPro" id="IPR035917">
    <property type="entry name" value="YjbQ-like_sf"/>
</dbReference>
<reference evidence="2 3" key="1">
    <citation type="journal article" date="2013" name="PLoS ONE">
        <title>Assembly-driven community genomics of a hypersaline microbial ecosystem.</title>
        <authorList>
            <person name="Podell S."/>
            <person name="Ugalde J.A."/>
            <person name="Narasingarao P."/>
            <person name="Banfield J.F."/>
            <person name="Heidelberg K.B."/>
            <person name="Allen E.E."/>
        </authorList>
    </citation>
    <scope>NUCLEOTIDE SEQUENCE [LARGE SCALE GENOMIC DNA]</scope>
    <source>
        <strain evidence="3">J07HQW1</strain>
    </source>
</reference>
<dbReference type="InterPro" id="IPR001602">
    <property type="entry name" value="UPF0047_YjbQ-like"/>
</dbReference>
<evidence type="ECO:0000313" key="3">
    <source>
        <dbReference type="Proteomes" id="UP000030649"/>
    </source>
</evidence>
<comment type="similarity">
    <text evidence="1">Belongs to the UPF0047 family.</text>
</comment>
<protein>
    <submittedName>
        <fullName evidence="2">Secondary thiamine-phosphate synthase enzyme</fullName>
    </submittedName>
</protein>
<evidence type="ECO:0000313" key="2">
    <source>
        <dbReference type="EMBL" id="ERG90680.1"/>
    </source>
</evidence>
<dbReference type="HOGENOM" id="CLU_096980_1_1_2"/>
<gene>
    <name evidence="2" type="ORF">J07HQW1_00707</name>
</gene>
<dbReference type="PANTHER" id="PTHR30615">
    <property type="entry name" value="UNCHARACTERIZED PROTEIN YJBQ-RELATED"/>
    <property type="match status" value="1"/>
</dbReference>
<dbReference type="AlphaFoldDB" id="U1N2E7"/>
<name>U1N2E7_9EURY</name>
<dbReference type="PANTHER" id="PTHR30615:SF8">
    <property type="entry name" value="UPF0047 PROTEIN C4A8.02C"/>
    <property type="match status" value="1"/>
</dbReference>
<dbReference type="Pfam" id="PF01894">
    <property type="entry name" value="YjbQ"/>
    <property type="match status" value="1"/>
</dbReference>
<dbReference type="PROSITE" id="PS01314">
    <property type="entry name" value="UPF0047"/>
    <property type="match status" value="1"/>
</dbReference>
<proteinExistence type="inferred from homology"/>